<reference evidence="2" key="1">
    <citation type="journal article" date="2014" name="Proc. Natl. Acad. Sci. U.S.A.">
        <title>Extensive sampling of basidiomycete genomes demonstrates inadequacy of the white-rot/brown-rot paradigm for wood decay fungi.</title>
        <authorList>
            <person name="Riley R."/>
            <person name="Salamov A.A."/>
            <person name="Brown D.W."/>
            <person name="Nagy L.G."/>
            <person name="Floudas D."/>
            <person name="Held B.W."/>
            <person name="Levasseur A."/>
            <person name="Lombard V."/>
            <person name="Morin E."/>
            <person name="Otillar R."/>
            <person name="Lindquist E.A."/>
            <person name="Sun H."/>
            <person name="LaButti K.M."/>
            <person name="Schmutz J."/>
            <person name="Jabbour D."/>
            <person name="Luo H."/>
            <person name="Baker S.E."/>
            <person name="Pisabarro A.G."/>
            <person name="Walton J.D."/>
            <person name="Blanchette R.A."/>
            <person name="Henrissat B."/>
            <person name="Martin F."/>
            <person name="Cullen D."/>
            <person name="Hibbett D.S."/>
            <person name="Grigoriev I.V."/>
        </authorList>
    </citation>
    <scope>NUCLEOTIDE SEQUENCE [LARGE SCALE GENOMIC DNA]</scope>
    <source>
        <strain evidence="2">MUCL 33604</strain>
    </source>
</reference>
<evidence type="ECO:0000313" key="1">
    <source>
        <dbReference type="EMBL" id="KDQ50187.1"/>
    </source>
</evidence>
<name>A0A067PGN1_9AGAM</name>
<sequence length="151" mass="17884">PPPEDNRPEWFPFKSQIDFDFAYQHFIEVQNSEGSINKAIEWWAAALLKHEDFPPWTSVQELYKTIDSIQMGNAPWKTYKIHYEGPLPPGTPPKWMTKTYELVTWDALQLIQNQLLTTDFEKDVTPVPYRQFDKEGWQVWSNLMSGDWAYK</sequence>
<feature type="non-terminal residue" evidence="1">
    <location>
        <position position="1"/>
    </location>
</feature>
<dbReference type="Proteomes" id="UP000027265">
    <property type="component" value="Unassembled WGS sequence"/>
</dbReference>
<keyword evidence="2" id="KW-1185">Reference proteome</keyword>
<gene>
    <name evidence="1" type="ORF">JAAARDRAFT_115390</name>
</gene>
<dbReference type="InterPro" id="IPR041078">
    <property type="entry name" value="Plavaka"/>
</dbReference>
<proteinExistence type="predicted"/>
<dbReference type="InParanoid" id="A0A067PGN1"/>
<accession>A0A067PGN1</accession>
<dbReference type="EMBL" id="KL197764">
    <property type="protein sequence ID" value="KDQ50187.1"/>
    <property type="molecule type" value="Genomic_DNA"/>
</dbReference>
<dbReference type="AlphaFoldDB" id="A0A067PGN1"/>
<evidence type="ECO:0000313" key="2">
    <source>
        <dbReference type="Proteomes" id="UP000027265"/>
    </source>
</evidence>
<organism evidence="1 2">
    <name type="scientific">Jaapia argillacea MUCL 33604</name>
    <dbReference type="NCBI Taxonomy" id="933084"/>
    <lineage>
        <taxon>Eukaryota</taxon>
        <taxon>Fungi</taxon>
        <taxon>Dikarya</taxon>
        <taxon>Basidiomycota</taxon>
        <taxon>Agaricomycotina</taxon>
        <taxon>Agaricomycetes</taxon>
        <taxon>Agaricomycetidae</taxon>
        <taxon>Jaapiales</taxon>
        <taxon>Jaapiaceae</taxon>
        <taxon>Jaapia</taxon>
    </lineage>
</organism>
<protein>
    <submittedName>
        <fullName evidence="1">Uncharacterized protein</fullName>
    </submittedName>
</protein>
<dbReference type="OrthoDB" id="3199698at2759"/>
<dbReference type="Pfam" id="PF18759">
    <property type="entry name" value="Plavaka"/>
    <property type="match status" value="1"/>
</dbReference>
<dbReference type="HOGENOM" id="CLU_006344_7_3_1"/>
<feature type="non-terminal residue" evidence="1">
    <location>
        <position position="151"/>
    </location>
</feature>